<organism evidence="1 2">
    <name type="scientific">Tichowtungia aerotolerans</name>
    <dbReference type="NCBI Taxonomy" id="2697043"/>
    <lineage>
        <taxon>Bacteria</taxon>
        <taxon>Pseudomonadati</taxon>
        <taxon>Kiritimatiellota</taxon>
        <taxon>Tichowtungiia</taxon>
        <taxon>Tichowtungiales</taxon>
        <taxon>Tichowtungiaceae</taxon>
        <taxon>Tichowtungia</taxon>
    </lineage>
</organism>
<sequence length="133" mass="14640">MNQIKFPTADENKGLGTGKTDYALQADYMYAAGKLTPMATLGYKIKGDPSGYDLNNVIYWSVGADWRCSDTTHIGASLDYQQASTDGVDDPLEVFTYLNHKTGDQWSLSPYLYFGLSDSSPDLGVGLQFVYKP</sequence>
<name>A0A6P1MBT0_9BACT</name>
<evidence type="ECO:0000313" key="2">
    <source>
        <dbReference type="Proteomes" id="UP000464954"/>
    </source>
</evidence>
<dbReference type="AlphaFoldDB" id="A0A6P1MBT0"/>
<dbReference type="InterPro" id="IPR036709">
    <property type="entry name" value="Autotransporte_beta_dom_sf"/>
</dbReference>
<accession>A0A6P1MBT0</accession>
<proteinExistence type="predicted"/>
<evidence type="ECO:0008006" key="3">
    <source>
        <dbReference type="Google" id="ProtNLM"/>
    </source>
</evidence>
<protein>
    <recommendedName>
        <fullName evidence="3">Porin</fullName>
    </recommendedName>
</protein>
<evidence type="ECO:0000313" key="1">
    <source>
        <dbReference type="EMBL" id="QHI69026.1"/>
    </source>
</evidence>
<reference evidence="1 2" key="1">
    <citation type="submission" date="2020-01" db="EMBL/GenBank/DDBJ databases">
        <title>Ponticoccus aerotolerans gen. nov., sp. nov., an anaerobic bacterium and proposal of Ponticoccusceae fam. nov., Ponticoccusles ord. nov. and Ponticoccuse classis nov. in the phylum Kiritimatiellaeota.</title>
        <authorList>
            <person name="Zhou L.Y."/>
            <person name="Du Z.J."/>
        </authorList>
    </citation>
    <scope>NUCLEOTIDE SEQUENCE [LARGE SCALE GENOMIC DNA]</scope>
    <source>
        <strain evidence="1 2">S-5007</strain>
    </source>
</reference>
<dbReference type="EMBL" id="CP047593">
    <property type="protein sequence ID" value="QHI69026.1"/>
    <property type="molecule type" value="Genomic_DNA"/>
</dbReference>
<dbReference type="RefSeq" id="WP_160627934.1">
    <property type="nucleotide sequence ID" value="NZ_CP047593.1"/>
</dbReference>
<gene>
    <name evidence="1" type="ORF">GT409_06065</name>
</gene>
<dbReference type="SUPFAM" id="SSF103515">
    <property type="entry name" value="Autotransporter"/>
    <property type="match status" value="1"/>
</dbReference>
<dbReference type="KEGG" id="taer:GT409_06065"/>
<keyword evidence="2" id="KW-1185">Reference proteome</keyword>
<dbReference type="Proteomes" id="UP000464954">
    <property type="component" value="Chromosome"/>
</dbReference>